<reference evidence="2 3" key="1">
    <citation type="submission" date="2016-04" db="EMBL/GenBank/DDBJ databases">
        <title>Draft Genome Sequences of Staphylococcus capitis Strain H36, S. capitis Strain H65, S. cohnii Strain H62, S. hominis Strain H69, Mycobacterium iranicum Strain H39, Plantibacter sp. Strain H53, Pseudomonas oryzihabitans Strain H72, and Microbacterium sp. Strain H83, isolated from residential settings.</title>
        <authorList>
            <person name="Lymperopoulou D."/>
            <person name="Adams R.I."/>
            <person name="Lindow S."/>
            <person name="Coil D.A."/>
            <person name="Jospin G."/>
            <person name="Eisen J.A."/>
        </authorList>
    </citation>
    <scope>NUCLEOTIDE SEQUENCE [LARGE SCALE GENOMIC DNA]</scope>
    <source>
        <strain evidence="2 3">H39</strain>
    </source>
</reference>
<evidence type="ECO:0000256" key="1">
    <source>
        <dbReference type="SAM" id="MobiDB-lite"/>
    </source>
</evidence>
<comment type="caution">
    <text evidence="2">The sequence shown here is derived from an EMBL/GenBank/DDBJ whole genome shotgun (WGS) entry which is preliminary data.</text>
</comment>
<sequence>MRRAVVLRTADCLAGAEQLAVPAGGRPHGHHKCEFADCPPRPLATRTAGATTDEDSRADDEDVTETEDATTDEDTTETADDSVAETADEDASERDTDTRNDTPAAA</sequence>
<proteinExistence type="predicted"/>
<gene>
    <name evidence="2" type="ORF">A4X20_09320</name>
</gene>
<feature type="compositionally biased region" description="Acidic residues" evidence="1">
    <location>
        <begin position="52"/>
        <end position="92"/>
    </location>
</feature>
<organism evidence="2 3">
    <name type="scientific">Mycolicibacterium iranicum</name>
    <name type="common">Mycobacterium iranicum</name>
    <dbReference type="NCBI Taxonomy" id="912594"/>
    <lineage>
        <taxon>Bacteria</taxon>
        <taxon>Bacillati</taxon>
        <taxon>Actinomycetota</taxon>
        <taxon>Actinomycetes</taxon>
        <taxon>Mycobacteriales</taxon>
        <taxon>Mycobacteriaceae</taxon>
        <taxon>Mycolicibacterium</taxon>
    </lineage>
</organism>
<dbReference type="Proteomes" id="UP000078396">
    <property type="component" value="Unassembled WGS sequence"/>
</dbReference>
<protein>
    <submittedName>
        <fullName evidence="2">Uncharacterized protein</fullName>
    </submittedName>
</protein>
<name>A0A178LHR7_MYCIR</name>
<evidence type="ECO:0000313" key="3">
    <source>
        <dbReference type="Proteomes" id="UP000078396"/>
    </source>
</evidence>
<dbReference type="EMBL" id="LWCS01000065">
    <property type="protein sequence ID" value="OAN30069.1"/>
    <property type="molecule type" value="Genomic_DNA"/>
</dbReference>
<evidence type="ECO:0000313" key="2">
    <source>
        <dbReference type="EMBL" id="OAN30069.1"/>
    </source>
</evidence>
<feature type="region of interest" description="Disordered" evidence="1">
    <location>
        <begin position="23"/>
        <end position="106"/>
    </location>
</feature>
<accession>A0A178LHR7</accession>
<dbReference type="RefSeq" id="WP_064284747.1">
    <property type="nucleotide sequence ID" value="NZ_LWCS01000065.1"/>
</dbReference>
<dbReference type="AlphaFoldDB" id="A0A178LHR7"/>